<dbReference type="AlphaFoldDB" id="A0AAN1BMG4"/>
<proteinExistence type="predicted"/>
<name>A0AAN1BMG4_RHIET</name>
<evidence type="ECO:0000313" key="2">
    <source>
        <dbReference type="Proteomes" id="UP000194159"/>
    </source>
</evidence>
<gene>
    <name evidence="1" type="ORF">NXC12_PE00130</name>
</gene>
<evidence type="ECO:0000313" key="1">
    <source>
        <dbReference type="EMBL" id="ARQ13732.1"/>
    </source>
</evidence>
<keyword evidence="1" id="KW-0614">Plasmid</keyword>
<dbReference type="NCBIfam" id="TIGR04141">
    <property type="entry name" value="TIGR04141 family sporadically distributed protein"/>
    <property type="match status" value="1"/>
</dbReference>
<organism evidence="1 2">
    <name type="scientific">Rhizobium etli</name>
    <dbReference type="NCBI Taxonomy" id="29449"/>
    <lineage>
        <taxon>Bacteria</taxon>
        <taxon>Pseudomonadati</taxon>
        <taxon>Pseudomonadota</taxon>
        <taxon>Alphaproteobacteria</taxon>
        <taxon>Hyphomicrobiales</taxon>
        <taxon>Rhizobiaceae</taxon>
        <taxon>Rhizobium/Agrobacterium group</taxon>
        <taxon>Rhizobium</taxon>
    </lineage>
</organism>
<dbReference type="InterPro" id="IPR026487">
    <property type="entry name" value="CHP04141"/>
</dbReference>
<accession>A0AAN1BMG4</accession>
<protein>
    <recommendedName>
        <fullName evidence="3">Sporadically distributed protein, TIGR04141 family</fullName>
    </recommendedName>
</protein>
<dbReference type="Pfam" id="PF19614">
    <property type="entry name" value="DUF6119"/>
    <property type="match status" value="1"/>
</dbReference>
<evidence type="ECO:0008006" key="3">
    <source>
        <dbReference type="Google" id="ProtNLM"/>
    </source>
</evidence>
<dbReference type="Proteomes" id="UP000194159">
    <property type="component" value="Plasmid pRetNXC12e"/>
</dbReference>
<reference evidence="1 2" key="1">
    <citation type="submission" date="2017-04" db="EMBL/GenBank/DDBJ databases">
        <title>Complete genome sequences of Rhizobium genomic linages associated to common bean (phaseolus vulgaris).</title>
        <authorList>
            <person name="Santamaria R.I."/>
            <person name="Bustos P."/>
            <person name="Perez-Carrascal O."/>
            <person name="Martinez-Flores I."/>
            <person name="Juarez S."/>
            <person name="Lozano L."/>
            <person name="Miranda F."/>
            <person name="Vinuesa P."/>
            <person name="Martinez-Romero E."/>
            <person name="Cevallos M.A."/>
            <person name="Romero D."/>
            <person name="Davila G."/>
            <person name="Gonzalez V."/>
        </authorList>
    </citation>
    <scope>NUCLEOTIDE SEQUENCE [LARGE SCALE GENOMIC DNA]</scope>
    <source>
        <strain evidence="1 2">NXC12</strain>
        <plasmid evidence="2">pretnxc12e</plasmid>
    </source>
</reference>
<geneLocation type="plasmid" evidence="2">
    <name>pretnxc12e</name>
</geneLocation>
<sequence>MDSIIDDEADLVGKKAQTYDFTVGDAHCRFIYFETLSARKNPPWLDFINEQLGDAPITFRSTSQNPNGLLLISTADRLFAAVFGRSATSCLNRKMLEPDFGIKTAMNMCGNEEIRQTRSQSNTITPTHIDRQAARPSDSFVFGLSEAEDLRYISAHIKGNRNTTLQGRDSLTVKVIGDEKLSWVKIVAQCQEFLERFGARDYIALFPNYRNFQPASDDDANLLDEILVAALRAKDYGKIELCIPEFLSEEHFSFSYSNKPERENTIYSFLAPEQLEKVFKSPGDITVERLQNRRIYAYSAAEDRVLGYRHWSVYDCIVYEHELDGRYFILNDGRWVQVDPEFYRSIIEFIETRVQEEAPEAWYLNIDISDDVAKKNSEAIFNAKVVDLRPTCVLFDRAKLQIGAGRKDKEFCDVLDLQDDGMVRIINAKQYKDASSVNYLFSQAKFYCEAFLNDETFVAQIREFIENGPCAHRQAYLDYIKPEIENNHGRDYVLCLWLLYDKSKAAPTKGDIPLIAQYELKLMHDHLRKVCKFHNIIIRFIPVKTTRYTQARKNKRAA</sequence>
<dbReference type="EMBL" id="CP020911">
    <property type="protein sequence ID" value="ARQ13732.1"/>
    <property type="molecule type" value="Genomic_DNA"/>
</dbReference>